<sequence>MYEVSNTRVVSILTTCVLMLNVIFKLVAQRGPPGGNFKRRMETYRYCERYNGHRTQGMTANIYCIVAQRYPPPDRCHCSGGPCRYGTSDSGPCPYNSYLRNCCRNY</sequence>
<reference evidence="1" key="1">
    <citation type="journal article" date="2019" name="bioRxiv">
        <title>The Genome of the Zebra Mussel, Dreissena polymorpha: A Resource for Invasive Species Research.</title>
        <authorList>
            <person name="McCartney M.A."/>
            <person name="Auch B."/>
            <person name="Kono T."/>
            <person name="Mallez S."/>
            <person name="Zhang Y."/>
            <person name="Obille A."/>
            <person name="Becker A."/>
            <person name="Abrahante J.E."/>
            <person name="Garbe J."/>
            <person name="Badalamenti J.P."/>
            <person name="Herman A."/>
            <person name="Mangelson H."/>
            <person name="Liachko I."/>
            <person name="Sullivan S."/>
            <person name="Sone E.D."/>
            <person name="Koren S."/>
            <person name="Silverstein K.A.T."/>
            <person name="Beckman K.B."/>
            <person name="Gohl D.M."/>
        </authorList>
    </citation>
    <scope>NUCLEOTIDE SEQUENCE</scope>
    <source>
        <strain evidence="1">Duluth1</strain>
        <tissue evidence="1">Whole animal</tissue>
    </source>
</reference>
<accession>A0A9D4JFH4</accession>
<comment type="caution">
    <text evidence="1">The sequence shown here is derived from an EMBL/GenBank/DDBJ whole genome shotgun (WGS) entry which is preliminary data.</text>
</comment>
<keyword evidence="2" id="KW-1185">Reference proteome</keyword>
<dbReference type="EMBL" id="JAIWYP010000006">
    <property type="protein sequence ID" value="KAH3808039.1"/>
    <property type="molecule type" value="Genomic_DNA"/>
</dbReference>
<gene>
    <name evidence="1" type="ORF">DPMN_136387</name>
</gene>
<proteinExistence type="predicted"/>
<name>A0A9D4JFH4_DREPO</name>
<dbReference type="Proteomes" id="UP000828390">
    <property type="component" value="Unassembled WGS sequence"/>
</dbReference>
<organism evidence="1 2">
    <name type="scientific">Dreissena polymorpha</name>
    <name type="common">Zebra mussel</name>
    <name type="synonym">Mytilus polymorpha</name>
    <dbReference type="NCBI Taxonomy" id="45954"/>
    <lineage>
        <taxon>Eukaryota</taxon>
        <taxon>Metazoa</taxon>
        <taxon>Spiralia</taxon>
        <taxon>Lophotrochozoa</taxon>
        <taxon>Mollusca</taxon>
        <taxon>Bivalvia</taxon>
        <taxon>Autobranchia</taxon>
        <taxon>Heteroconchia</taxon>
        <taxon>Euheterodonta</taxon>
        <taxon>Imparidentia</taxon>
        <taxon>Neoheterodontei</taxon>
        <taxon>Myida</taxon>
        <taxon>Dreissenoidea</taxon>
        <taxon>Dreissenidae</taxon>
        <taxon>Dreissena</taxon>
    </lineage>
</organism>
<dbReference type="AlphaFoldDB" id="A0A9D4JFH4"/>
<evidence type="ECO:0000313" key="2">
    <source>
        <dbReference type="Proteomes" id="UP000828390"/>
    </source>
</evidence>
<protein>
    <submittedName>
        <fullName evidence="1">Uncharacterized protein</fullName>
    </submittedName>
</protein>
<reference evidence="1" key="2">
    <citation type="submission" date="2020-11" db="EMBL/GenBank/DDBJ databases">
        <authorList>
            <person name="McCartney M.A."/>
            <person name="Auch B."/>
            <person name="Kono T."/>
            <person name="Mallez S."/>
            <person name="Becker A."/>
            <person name="Gohl D.M."/>
            <person name="Silverstein K.A.T."/>
            <person name="Koren S."/>
            <person name="Bechman K.B."/>
            <person name="Herman A."/>
            <person name="Abrahante J.E."/>
            <person name="Garbe J."/>
        </authorList>
    </citation>
    <scope>NUCLEOTIDE SEQUENCE</scope>
    <source>
        <strain evidence="1">Duluth1</strain>
        <tissue evidence="1">Whole animal</tissue>
    </source>
</reference>
<evidence type="ECO:0000313" key="1">
    <source>
        <dbReference type="EMBL" id="KAH3808039.1"/>
    </source>
</evidence>